<proteinExistence type="inferred from homology"/>
<protein>
    <recommendedName>
        <fullName evidence="12">ATP synthase complex subunit 8</fullName>
    </recommendedName>
</protein>
<name>A0A481T0Q3_9NEOP</name>
<dbReference type="GeneID" id="39417454"/>
<sequence>MPQMMPINWLFLLFFFISIFILFNILNFYNFYNKPTTLLTKTLVKINFLKNFYWKW</sequence>
<evidence type="ECO:0000256" key="1">
    <source>
        <dbReference type="ARBA" id="ARBA00004304"/>
    </source>
</evidence>
<evidence type="ECO:0000313" key="14">
    <source>
        <dbReference type="EMBL" id="QBH74716.1"/>
    </source>
</evidence>
<dbReference type="EMBL" id="MH675969">
    <property type="protein sequence ID" value="QBH74716.1"/>
    <property type="molecule type" value="Genomic_DNA"/>
</dbReference>
<comment type="subunit">
    <text evidence="3">F-type ATPases have 2 components, CF(1) - the catalytic core - and CF(0) - the membrane proton channel.</text>
</comment>
<reference evidence="14" key="2">
    <citation type="journal article" date="2019" name="Mitochondrial DNA Part B Resour">
        <title>The complete mitochondrial genome of a slug moth, Narosa nigrisigna (Lepidoptera: Limacodidae).</title>
        <authorList>
            <person name="Jiang H.-Y."/>
            <person name="Chen S.-C."/>
            <person name="Peng P."/>
            <person name="Hu X."/>
            <person name="Lin Q."/>
            <person name="Yang P.-X."/>
            <person name="Wang X.-Q."/>
        </authorList>
    </citation>
    <scope>NUCLEOTIDE SEQUENCE</scope>
</reference>
<gene>
    <name evidence="14" type="primary">ATP8</name>
</gene>
<evidence type="ECO:0000256" key="6">
    <source>
        <dbReference type="ARBA" id="ARBA00022692"/>
    </source>
</evidence>
<keyword evidence="9 12" id="KW-0406">Ion transport</keyword>
<keyword evidence="11 13" id="KW-0472">Membrane</keyword>
<comment type="similarity">
    <text evidence="2 12">Belongs to the ATPase protein 8 family.</text>
</comment>
<dbReference type="AlphaFoldDB" id="A0A481T0Q3"/>
<keyword evidence="8 13" id="KW-1133">Transmembrane helix</keyword>
<organism evidence="14">
    <name type="scientific">Narosa nigrisigna</name>
    <dbReference type="NCBI Taxonomy" id="2529979"/>
    <lineage>
        <taxon>Eukaryota</taxon>
        <taxon>Metazoa</taxon>
        <taxon>Ecdysozoa</taxon>
        <taxon>Arthropoda</taxon>
        <taxon>Hexapoda</taxon>
        <taxon>Insecta</taxon>
        <taxon>Pterygota</taxon>
        <taxon>Neoptera</taxon>
        <taxon>Endopterygota</taxon>
        <taxon>Lepidoptera</taxon>
        <taxon>Glossata</taxon>
        <taxon>Ditrysia</taxon>
        <taxon>Zygaenoidea</taxon>
        <taxon>Limacodidae</taxon>
        <taxon>Narosa</taxon>
    </lineage>
</organism>
<evidence type="ECO:0000256" key="4">
    <source>
        <dbReference type="ARBA" id="ARBA00022448"/>
    </source>
</evidence>
<evidence type="ECO:0000256" key="11">
    <source>
        <dbReference type="ARBA" id="ARBA00023136"/>
    </source>
</evidence>
<evidence type="ECO:0000256" key="2">
    <source>
        <dbReference type="ARBA" id="ARBA00008892"/>
    </source>
</evidence>
<evidence type="ECO:0000256" key="5">
    <source>
        <dbReference type="ARBA" id="ARBA00022547"/>
    </source>
</evidence>
<comment type="subcellular location">
    <subcellularLocation>
        <location evidence="1 12">Mitochondrion membrane</location>
        <topology evidence="1 12">Single-pass membrane protein</topology>
    </subcellularLocation>
</comment>
<evidence type="ECO:0000256" key="7">
    <source>
        <dbReference type="ARBA" id="ARBA00022781"/>
    </source>
</evidence>
<reference evidence="14" key="1">
    <citation type="submission" date="2018-07" db="EMBL/GenBank/DDBJ databases">
        <authorList>
            <person name="Jiang H.Y."/>
            <person name="Wang X.Q."/>
            <person name="Chen S.C."/>
            <person name="Peng P."/>
        </authorList>
    </citation>
    <scope>NUCLEOTIDE SEQUENCE</scope>
</reference>
<dbReference type="GO" id="GO:0045259">
    <property type="term" value="C:proton-transporting ATP synthase complex"/>
    <property type="evidence" value="ECO:0007669"/>
    <property type="project" value="UniProtKB-KW"/>
</dbReference>
<accession>A0A481T0Q3</accession>
<keyword evidence="6 12" id="KW-0812">Transmembrane</keyword>
<evidence type="ECO:0000256" key="3">
    <source>
        <dbReference type="ARBA" id="ARBA00011291"/>
    </source>
</evidence>
<dbReference type="RefSeq" id="YP_009571937.1">
    <property type="nucleotide sequence ID" value="NC_041304.1"/>
</dbReference>
<evidence type="ECO:0000256" key="10">
    <source>
        <dbReference type="ARBA" id="ARBA00023128"/>
    </source>
</evidence>
<feature type="transmembrane region" description="Helical" evidence="13">
    <location>
        <begin position="7"/>
        <end position="29"/>
    </location>
</feature>
<keyword evidence="4 12" id="KW-0813">Transport</keyword>
<keyword evidence="5 12" id="KW-0138">CF(0)</keyword>
<dbReference type="InterPro" id="IPR001421">
    <property type="entry name" value="ATP8_metazoa"/>
</dbReference>
<keyword evidence="10 12" id="KW-0496">Mitochondrion</keyword>
<evidence type="ECO:0000256" key="9">
    <source>
        <dbReference type="ARBA" id="ARBA00023065"/>
    </source>
</evidence>
<dbReference type="CTD" id="4509"/>
<dbReference type="GO" id="GO:0031966">
    <property type="term" value="C:mitochondrial membrane"/>
    <property type="evidence" value="ECO:0007669"/>
    <property type="project" value="UniProtKB-SubCell"/>
</dbReference>
<evidence type="ECO:0000256" key="13">
    <source>
        <dbReference type="SAM" id="Phobius"/>
    </source>
</evidence>
<geneLocation type="mitochondrion" evidence="14"/>
<keyword evidence="7 12" id="KW-0375">Hydrogen ion transport</keyword>
<dbReference type="GO" id="GO:0015986">
    <property type="term" value="P:proton motive force-driven ATP synthesis"/>
    <property type="evidence" value="ECO:0007669"/>
    <property type="project" value="InterPro"/>
</dbReference>
<dbReference type="GO" id="GO:0015078">
    <property type="term" value="F:proton transmembrane transporter activity"/>
    <property type="evidence" value="ECO:0007669"/>
    <property type="project" value="InterPro"/>
</dbReference>
<evidence type="ECO:0000256" key="8">
    <source>
        <dbReference type="ARBA" id="ARBA00022989"/>
    </source>
</evidence>
<evidence type="ECO:0000256" key="12">
    <source>
        <dbReference type="RuleBase" id="RU003661"/>
    </source>
</evidence>
<dbReference type="Pfam" id="PF00895">
    <property type="entry name" value="ATP-synt_8"/>
    <property type="match status" value="1"/>
</dbReference>